<dbReference type="InParanoid" id="A0A1Y2GWA4"/>
<evidence type="ECO:0000313" key="5">
    <source>
        <dbReference type="EMBL" id="ORZ23714.1"/>
    </source>
</evidence>
<evidence type="ECO:0000313" key="6">
    <source>
        <dbReference type="Proteomes" id="UP000193648"/>
    </source>
</evidence>
<organism evidence="5 6">
    <name type="scientific">Lobosporangium transversale</name>
    <dbReference type="NCBI Taxonomy" id="64571"/>
    <lineage>
        <taxon>Eukaryota</taxon>
        <taxon>Fungi</taxon>
        <taxon>Fungi incertae sedis</taxon>
        <taxon>Mucoromycota</taxon>
        <taxon>Mortierellomycotina</taxon>
        <taxon>Mortierellomycetes</taxon>
        <taxon>Mortierellales</taxon>
        <taxon>Mortierellaceae</taxon>
        <taxon>Lobosporangium</taxon>
    </lineage>
</organism>
<evidence type="ECO:0000256" key="2">
    <source>
        <dbReference type="ARBA" id="ARBA00004613"/>
    </source>
</evidence>
<dbReference type="OrthoDB" id="2304312at2759"/>
<dbReference type="GO" id="GO:0043657">
    <property type="term" value="C:host cell"/>
    <property type="evidence" value="ECO:0007669"/>
    <property type="project" value="UniProtKB-SubCell"/>
</dbReference>
<dbReference type="RefSeq" id="XP_021883528.1">
    <property type="nucleotide sequence ID" value="XM_022028609.1"/>
</dbReference>
<sequence length="357" mass="39585">MSDEISLFCILHGESVAFPVDINPQGTSSHLKKAIKKEKENALQDIDADKLIPHKVSVPYEGTTVNLANVKTKELLTGATSKILKIFGTSPLPEETIHVIVQRPSAGRKLARELFKAQSNPPQYTTISIPGGSGIGKTRAGYELQHLIDHIDNMNIDFGLGQKDLNLFRTALQNAYYLYVNLKNESRDAEIHWCVHGVGNPNKNAQHFIVPVCTGASTIDMHYLHSSYGISLIQLRPLNYEASFHTTSISFWNHQSLQETSTGGITFTQVGKAVGEVEIEGLVFLVQVEQHPFGVTVVMPFAMLKIFNQRSSHEPIIPNDLLHVPTTYYTSQQGGCHGNGKTLKIFSHIIRKHLSKL</sequence>
<keyword evidence="3" id="KW-0964">Secreted</keyword>
<dbReference type="Proteomes" id="UP000193648">
    <property type="component" value="Unassembled WGS sequence"/>
</dbReference>
<reference evidence="5 6" key="1">
    <citation type="submission" date="2016-07" db="EMBL/GenBank/DDBJ databases">
        <title>Pervasive Adenine N6-methylation of Active Genes in Fungi.</title>
        <authorList>
            <consortium name="DOE Joint Genome Institute"/>
            <person name="Mondo S.J."/>
            <person name="Dannebaum R.O."/>
            <person name="Kuo R.C."/>
            <person name="Labutti K."/>
            <person name="Haridas S."/>
            <person name="Kuo A."/>
            <person name="Salamov A."/>
            <person name="Ahrendt S.R."/>
            <person name="Lipzen A."/>
            <person name="Sullivan W."/>
            <person name="Andreopoulos W.B."/>
            <person name="Clum A."/>
            <person name="Lindquist E."/>
            <person name="Daum C."/>
            <person name="Ramamoorthy G.K."/>
            <person name="Gryganskyi A."/>
            <person name="Culley D."/>
            <person name="Magnuson J.K."/>
            <person name="James T.Y."/>
            <person name="O'Malley M.A."/>
            <person name="Stajich J.E."/>
            <person name="Spatafora J.W."/>
            <person name="Visel A."/>
            <person name="Grigoriev I.V."/>
        </authorList>
    </citation>
    <scope>NUCLEOTIDE SEQUENCE [LARGE SCALE GENOMIC DNA]</scope>
    <source>
        <strain evidence="5 6">NRRL 3116</strain>
    </source>
</reference>
<dbReference type="EMBL" id="MCFF01000009">
    <property type="protein sequence ID" value="ORZ23714.1"/>
    <property type="molecule type" value="Genomic_DNA"/>
</dbReference>
<dbReference type="GeneID" id="33570452"/>
<accession>A0A1Y2GWA4</accession>
<evidence type="ECO:0000256" key="3">
    <source>
        <dbReference type="ARBA" id="ARBA00022525"/>
    </source>
</evidence>
<dbReference type="InterPro" id="IPR045379">
    <property type="entry name" value="Crinkler_N"/>
</dbReference>
<comment type="caution">
    <text evidence="5">The sequence shown here is derived from an EMBL/GenBank/DDBJ whole genome shotgun (WGS) entry which is preliminary data.</text>
</comment>
<dbReference type="Pfam" id="PF20147">
    <property type="entry name" value="Crinkler"/>
    <property type="match status" value="1"/>
</dbReference>
<keyword evidence="6" id="KW-1185">Reference proteome</keyword>
<dbReference type="AlphaFoldDB" id="A0A1Y2GWA4"/>
<evidence type="ECO:0000259" key="4">
    <source>
        <dbReference type="Pfam" id="PF20147"/>
    </source>
</evidence>
<feature type="domain" description="Crinkler effector protein N-terminal" evidence="4">
    <location>
        <begin position="5"/>
        <end position="102"/>
    </location>
</feature>
<gene>
    <name evidence="5" type="ORF">BCR41DRAFT_394027</name>
</gene>
<protein>
    <recommendedName>
        <fullName evidence="4">Crinkler effector protein N-terminal domain-containing protein</fullName>
    </recommendedName>
</protein>
<evidence type="ECO:0000256" key="1">
    <source>
        <dbReference type="ARBA" id="ARBA00004340"/>
    </source>
</evidence>
<dbReference type="GO" id="GO:0005576">
    <property type="term" value="C:extracellular region"/>
    <property type="evidence" value="ECO:0007669"/>
    <property type="project" value="UniProtKB-SubCell"/>
</dbReference>
<proteinExistence type="predicted"/>
<name>A0A1Y2GWA4_9FUNG</name>
<comment type="subcellular location">
    <subcellularLocation>
        <location evidence="1">Host cell</location>
    </subcellularLocation>
    <subcellularLocation>
        <location evidence="2">Secreted</location>
    </subcellularLocation>
</comment>